<feature type="compositionally biased region" description="Basic residues" evidence="1">
    <location>
        <begin position="548"/>
        <end position="560"/>
    </location>
</feature>
<feature type="compositionally biased region" description="Basic and acidic residues" evidence="1">
    <location>
        <begin position="227"/>
        <end position="237"/>
    </location>
</feature>
<evidence type="ECO:0000256" key="1">
    <source>
        <dbReference type="SAM" id="MobiDB-lite"/>
    </source>
</evidence>
<dbReference type="AlphaFoldDB" id="L8H2Q2"/>
<dbReference type="GeneID" id="14920301"/>
<protein>
    <submittedName>
        <fullName evidence="2">Uncharacterized protein</fullName>
    </submittedName>
</protein>
<accession>L8H2Q2</accession>
<dbReference type="EMBL" id="KB007933">
    <property type="protein sequence ID" value="ELR19517.1"/>
    <property type="molecule type" value="Genomic_DNA"/>
</dbReference>
<proteinExistence type="predicted"/>
<evidence type="ECO:0000313" key="2">
    <source>
        <dbReference type="EMBL" id="ELR19517.1"/>
    </source>
</evidence>
<feature type="region of interest" description="Disordered" evidence="1">
    <location>
        <begin position="1"/>
        <end position="58"/>
    </location>
</feature>
<feature type="region of interest" description="Disordered" evidence="1">
    <location>
        <begin position="195"/>
        <end position="733"/>
    </location>
</feature>
<organism evidence="2 3">
    <name type="scientific">Acanthamoeba castellanii (strain ATCC 30010 / Neff)</name>
    <dbReference type="NCBI Taxonomy" id="1257118"/>
    <lineage>
        <taxon>Eukaryota</taxon>
        <taxon>Amoebozoa</taxon>
        <taxon>Discosea</taxon>
        <taxon>Longamoebia</taxon>
        <taxon>Centramoebida</taxon>
        <taxon>Acanthamoebidae</taxon>
        <taxon>Acanthamoeba</taxon>
    </lineage>
</organism>
<dbReference type="VEuPathDB" id="AmoebaDB:ACA1_269380"/>
<feature type="compositionally biased region" description="Low complexity" evidence="1">
    <location>
        <begin position="41"/>
        <end position="50"/>
    </location>
</feature>
<feature type="compositionally biased region" description="Basic residues" evidence="1">
    <location>
        <begin position="83"/>
        <end position="92"/>
    </location>
</feature>
<dbReference type="KEGG" id="acan:ACA1_269380"/>
<feature type="compositionally biased region" description="Low complexity" evidence="1">
    <location>
        <begin position="611"/>
        <end position="624"/>
    </location>
</feature>
<feature type="compositionally biased region" description="Pro residues" evidence="1">
    <location>
        <begin position="104"/>
        <end position="114"/>
    </location>
</feature>
<feature type="compositionally biased region" description="Polar residues" evidence="1">
    <location>
        <begin position="306"/>
        <end position="319"/>
    </location>
</feature>
<evidence type="ECO:0000313" key="3">
    <source>
        <dbReference type="Proteomes" id="UP000011083"/>
    </source>
</evidence>
<feature type="compositionally biased region" description="Low complexity" evidence="1">
    <location>
        <begin position="320"/>
        <end position="340"/>
    </location>
</feature>
<feature type="region of interest" description="Disordered" evidence="1">
    <location>
        <begin position="74"/>
        <end position="156"/>
    </location>
</feature>
<feature type="compositionally biased region" description="Acidic residues" evidence="1">
    <location>
        <begin position="200"/>
        <end position="214"/>
    </location>
</feature>
<dbReference type="RefSeq" id="XP_004341603.1">
    <property type="nucleotide sequence ID" value="XM_004341555.1"/>
</dbReference>
<keyword evidence="3" id="KW-1185">Reference proteome</keyword>
<feature type="compositionally biased region" description="Basic residues" evidence="1">
    <location>
        <begin position="628"/>
        <end position="637"/>
    </location>
</feature>
<feature type="compositionally biased region" description="Polar residues" evidence="1">
    <location>
        <begin position="238"/>
        <end position="247"/>
    </location>
</feature>
<feature type="compositionally biased region" description="Basic and acidic residues" evidence="1">
    <location>
        <begin position="460"/>
        <end position="469"/>
    </location>
</feature>
<feature type="compositionally biased region" description="Basic and acidic residues" evidence="1">
    <location>
        <begin position="562"/>
        <end position="572"/>
    </location>
</feature>
<reference evidence="2 3" key="1">
    <citation type="journal article" date="2013" name="Genome Biol.">
        <title>Genome of Acanthamoeba castellanii highlights extensive lateral gene transfer and early evolution of tyrosine kinase signaling.</title>
        <authorList>
            <person name="Clarke M."/>
            <person name="Lohan A.J."/>
            <person name="Liu B."/>
            <person name="Lagkouvardos I."/>
            <person name="Roy S."/>
            <person name="Zafar N."/>
            <person name="Bertelli C."/>
            <person name="Schilde C."/>
            <person name="Kianianmomeni A."/>
            <person name="Burglin T.R."/>
            <person name="Frech C."/>
            <person name="Turcotte B."/>
            <person name="Kopec K.O."/>
            <person name="Synnott J.M."/>
            <person name="Choo C."/>
            <person name="Paponov I."/>
            <person name="Finkler A."/>
            <person name="Soon Heng Tan C."/>
            <person name="Hutchins A.P."/>
            <person name="Weinmeier T."/>
            <person name="Rattei T."/>
            <person name="Chu J.S."/>
            <person name="Gimenez G."/>
            <person name="Irimia M."/>
            <person name="Rigden D.J."/>
            <person name="Fitzpatrick D.A."/>
            <person name="Lorenzo-Morales J."/>
            <person name="Bateman A."/>
            <person name="Chiu C.H."/>
            <person name="Tang P."/>
            <person name="Hegemann P."/>
            <person name="Fromm H."/>
            <person name="Raoult D."/>
            <person name="Greub G."/>
            <person name="Miranda-Saavedra D."/>
            <person name="Chen N."/>
            <person name="Nash P."/>
            <person name="Ginger M.L."/>
            <person name="Horn M."/>
            <person name="Schaap P."/>
            <person name="Caler L."/>
            <person name="Loftus B."/>
        </authorList>
    </citation>
    <scope>NUCLEOTIDE SEQUENCE [LARGE SCALE GENOMIC DNA]</scope>
    <source>
        <strain evidence="2 3">Neff</strain>
    </source>
</reference>
<feature type="compositionally biased region" description="Basic and acidic residues" evidence="1">
    <location>
        <begin position="638"/>
        <end position="661"/>
    </location>
</feature>
<feature type="compositionally biased region" description="Basic and acidic residues" evidence="1">
    <location>
        <begin position="519"/>
        <end position="547"/>
    </location>
</feature>
<feature type="compositionally biased region" description="Basic and acidic residues" evidence="1">
    <location>
        <begin position="670"/>
        <end position="685"/>
    </location>
</feature>
<sequence>MERFMSKGSGVMSKDYFRQRGATVGPAPTKSEEPMTAPTVSASASASSLSVPDSGVGKSLLMFNGAGSRKASLGVGSQIMSKNHFRTLRPPKSKGIDGEGNGEPPAPTRMPSPPTLRRADTWAGSTDELPARGDPVTPVLPDPATESAGDPGIWSSCPALTLIEKRRKEEELLDKKHQEAISLWREIEGEALDSLVLEVPSEEEDDDDDYEEEKADAGAAAAAAAKAAEHRDHDEQQHSAPRPQNSDAAARPSPAEPSQPGGEKIGRMPSTMGDEEQDISDMTESNGVSEREDNGAGERVSKRGNTKTNNNHHINPDTDSPSNSSSVSLSFVPPKPSKVSEASKSVGALPVRRGTSALPPARSRKEQKKLKRASVLGVAKESARAGIDDDDDDDDVSDDDAKQSQATPRPLKKPGLYVGRFYSSLRRRAPLVHQGRTTAATAAESESESDDKSSSSSSAKAEKKREKAEKKRKQKAEKKREKKGAHEKGGDNGNEQGDEDEDDAHLDRRGTMPKNFKMHFMEKLKGGGETTGDEKDDHHQSSNEKRNKDKKKGKNKHNNKQRTSDHSKEAVRRQSSATDARRGSGASVLSYSEPEPDTSGKDRINGGAFNGGAESSDGSSSSGGELKKKLKKAQRKNKAQEEKIRKQQNELERMRKELERVRRQRKERRRKETEGEKEKEKEKEKKGKKGMANEAEGSSAGREEKRKAAAKKESEDEESGSKGNNKNPNKKKT</sequence>
<dbReference type="OMA" id="EYHNDHE"/>
<dbReference type="Proteomes" id="UP000011083">
    <property type="component" value="Unassembled WGS sequence"/>
</dbReference>
<gene>
    <name evidence="2" type="ORF">ACA1_269380</name>
</gene>
<feature type="compositionally biased region" description="Basic and acidic residues" evidence="1">
    <location>
        <begin position="701"/>
        <end position="714"/>
    </location>
</feature>
<feature type="compositionally biased region" description="Basic residues" evidence="1">
    <location>
        <begin position="470"/>
        <end position="483"/>
    </location>
</feature>
<feature type="compositionally biased region" description="Low complexity" evidence="1">
    <location>
        <begin position="217"/>
        <end position="226"/>
    </location>
</feature>
<feature type="compositionally biased region" description="Basic and acidic residues" evidence="1">
    <location>
        <begin position="289"/>
        <end position="301"/>
    </location>
</feature>
<name>L8H2Q2_ACACF</name>
<feature type="compositionally biased region" description="Acidic residues" evidence="1">
    <location>
        <begin position="388"/>
        <end position="398"/>
    </location>
</feature>